<evidence type="ECO:0000256" key="1">
    <source>
        <dbReference type="ARBA" id="ARBA00004123"/>
    </source>
</evidence>
<dbReference type="InterPro" id="IPR001138">
    <property type="entry name" value="Zn2Cys6_DnaBD"/>
</dbReference>
<dbReference type="Pfam" id="PF00172">
    <property type="entry name" value="Zn_clus"/>
    <property type="match status" value="1"/>
</dbReference>
<keyword evidence="7" id="KW-1185">Reference proteome</keyword>
<dbReference type="InterPro" id="IPR050613">
    <property type="entry name" value="Sec_Metabolite_Reg"/>
</dbReference>
<evidence type="ECO:0000256" key="4">
    <source>
        <dbReference type="SAM" id="MobiDB-lite"/>
    </source>
</evidence>
<dbReference type="GO" id="GO:0003677">
    <property type="term" value="F:DNA binding"/>
    <property type="evidence" value="ECO:0007669"/>
    <property type="project" value="InterPro"/>
</dbReference>
<proteinExistence type="predicted"/>
<name>A0A9N9VHN2_9HYPO</name>
<dbReference type="PANTHER" id="PTHR31001">
    <property type="entry name" value="UNCHARACTERIZED TRANSCRIPTIONAL REGULATORY PROTEIN"/>
    <property type="match status" value="1"/>
</dbReference>
<gene>
    <name evidence="6" type="ORF">CRHIZ90672A_00000116</name>
</gene>
<keyword evidence="3" id="KW-0539">Nucleus</keyword>
<dbReference type="Pfam" id="PF04082">
    <property type="entry name" value="Fungal_trans"/>
    <property type="match status" value="1"/>
</dbReference>
<comment type="subcellular location">
    <subcellularLocation>
        <location evidence="1">Nucleus</location>
    </subcellularLocation>
</comment>
<feature type="region of interest" description="Disordered" evidence="4">
    <location>
        <begin position="51"/>
        <end position="86"/>
    </location>
</feature>
<dbReference type="InterPro" id="IPR036864">
    <property type="entry name" value="Zn2-C6_fun-type_DNA-bd_sf"/>
</dbReference>
<feature type="domain" description="Zn(2)-C6 fungal-type" evidence="5">
    <location>
        <begin position="19"/>
        <end position="50"/>
    </location>
</feature>
<dbReference type="CDD" id="cd12148">
    <property type="entry name" value="fungal_TF_MHR"/>
    <property type="match status" value="1"/>
</dbReference>
<dbReference type="SUPFAM" id="SSF57701">
    <property type="entry name" value="Zn2/Cys6 DNA-binding domain"/>
    <property type="match status" value="1"/>
</dbReference>
<organism evidence="6 7">
    <name type="scientific">Clonostachys rhizophaga</name>
    <dbReference type="NCBI Taxonomy" id="160324"/>
    <lineage>
        <taxon>Eukaryota</taxon>
        <taxon>Fungi</taxon>
        <taxon>Dikarya</taxon>
        <taxon>Ascomycota</taxon>
        <taxon>Pezizomycotina</taxon>
        <taxon>Sordariomycetes</taxon>
        <taxon>Hypocreomycetidae</taxon>
        <taxon>Hypocreales</taxon>
        <taxon>Bionectriaceae</taxon>
        <taxon>Clonostachys</taxon>
    </lineage>
</organism>
<dbReference type="GO" id="GO:0008270">
    <property type="term" value="F:zinc ion binding"/>
    <property type="evidence" value="ECO:0007669"/>
    <property type="project" value="InterPro"/>
</dbReference>
<accession>A0A9N9VHN2</accession>
<dbReference type="EMBL" id="CABFNQ020000694">
    <property type="protein sequence ID" value="CAH0023707.1"/>
    <property type="molecule type" value="Genomic_DNA"/>
</dbReference>
<dbReference type="OrthoDB" id="5344325at2759"/>
<dbReference type="SMART" id="SM00906">
    <property type="entry name" value="Fungal_trans"/>
    <property type="match status" value="1"/>
</dbReference>
<keyword evidence="2" id="KW-0479">Metal-binding</keyword>
<dbReference type="AlphaFoldDB" id="A0A9N9VHN2"/>
<comment type="caution">
    <text evidence="6">The sequence shown here is derived from an EMBL/GenBank/DDBJ whole genome shotgun (WGS) entry which is preliminary data.</text>
</comment>
<dbReference type="GO" id="GO:0000981">
    <property type="term" value="F:DNA-binding transcription factor activity, RNA polymerase II-specific"/>
    <property type="evidence" value="ECO:0007669"/>
    <property type="project" value="InterPro"/>
</dbReference>
<dbReference type="GO" id="GO:0006351">
    <property type="term" value="P:DNA-templated transcription"/>
    <property type="evidence" value="ECO:0007669"/>
    <property type="project" value="InterPro"/>
</dbReference>
<evidence type="ECO:0000313" key="6">
    <source>
        <dbReference type="EMBL" id="CAH0023707.1"/>
    </source>
</evidence>
<evidence type="ECO:0000313" key="7">
    <source>
        <dbReference type="Proteomes" id="UP000696573"/>
    </source>
</evidence>
<reference evidence="6" key="1">
    <citation type="submission" date="2021-10" db="EMBL/GenBank/DDBJ databases">
        <authorList>
            <person name="Piombo E."/>
        </authorList>
    </citation>
    <scope>NUCLEOTIDE SEQUENCE</scope>
</reference>
<dbReference type="Gene3D" id="4.10.240.10">
    <property type="entry name" value="Zn(2)-C6 fungal-type DNA-binding domain"/>
    <property type="match status" value="1"/>
</dbReference>
<dbReference type="Proteomes" id="UP000696573">
    <property type="component" value="Unassembled WGS sequence"/>
</dbReference>
<evidence type="ECO:0000256" key="2">
    <source>
        <dbReference type="ARBA" id="ARBA00022723"/>
    </source>
</evidence>
<dbReference type="InterPro" id="IPR007219">
    <property type="entry name" value="XnlR_reg_dom"/>
</dbReference>
<dbReference type="SMART" id="SM00066">
    <property type="entry name" value="GAL4"/>
    <property type="match status" value="1"/>
</dbReference>
<dbReference type="GO" id="GO:0005634">
    <property type="term" value="C:nucleus"/>
    <property type="evidence" value="ECO:0007669"/>
    <property type="project" value="UniProtKB-SubCell"/>
</dbReference>
<evidence type="ECO:0000256" key="3">
    <source>
        <dbReference type="ARBA" id="ARBA00023242"/>
    </source>
</evidence>
<dbReference type="PANTHER" id="PTHR31001:SF84">
    <property type="entry name" value="FUNGAL SPECIFIC TRANSCRIPTION FACTOR"/>
    <property type="match status" value="1"/>
</dbReference>
<protein>
    <recommendedName>
        <fullName evidence="5">Zn(2)-C6 fungal-type domain-containing protein</fullName>
    </recommendedName>
</protein>
<dbReference type="CDD" id="cd00067">
    <property type="entry name" value="GAL4"/>
    <property type="match status" value="1"/>
</dbReference>
<sequence>MDSKSPIRRRPLRGRTATACLECQRRKKKCNRQWPCDHCQDRKISHLCEFGPPKGASSDPDENRHLVESEASSMNDSRRTIEPPVSEIQNPLSLEDCCLAVNELSYVDSDIFRVLQATEINTESQIQPTTEPTKALSVPNHVLQAIRTVPPRPYTDALVKNFFNLVNYHYCILHQPHFMTQYTKWWSTRPELRGSPSCSDISFTCLVLRICSNSTQFLTPSDLHRFESELGESLSVLGANYNTAAQTLSDYLPSGSGGLSNAQQLFLAATWSKAEGDFVSSWHQLAAAVRHAQEIGIHNDSSSADMTDLERELRRRLWCSVWTWDRFMVGIFNRASIIQSNEPVPLPNPKLDQTRDDPEIPSIVLTKVLENQLTRQLYDDSHKDADLDTKLALVENFMDRLPSVFRLNGADVRWDTKHPRLVAQRLQLHTTCYMAQMILLRPTVLDLERCDPNRLSHTIDLSLKCMEVSRKLFDACVPQHAKYFMVTFAPFDNASFLASIVIKAGGKRQVPKRSKVLAAIGQAIYMCNKLREFTKLGATTWTILMALASKFILDASERTIFEQIRRIGDESGPTERPFLEPGMGHDEPLIRQPDSISNLVDISETDWGMWGASEPSAQVDLGILDGMWDWNGLGLGDMGSG</sequence>
<dbReference type="PROSITE" id="PS50048">
    <property type="entry name" value="ZN2_CY6_FUNGAL_2"/>
    <property type="match status" value="1"/>
</dbReference>
<evidence type="ECO:0000259" key="5">
    <source>
        <dbReference type="PROSITE" id="PS50048"/>
    </source>
</evidence>